<dbReference type="Pfam" id="PF11796">
    <property type="entry name" value="DUF3323"/>
    <property type="match status" value="1"/>
</dbReference>
<dbReference type="Proteomes" id="UP000199337">
    <property type="component" value="Unassembled WGS sequence"/>
</dbReference>
<proteinExistence type="predicted"/>
<evidence type="ECO:0000259" key="2">
    <source>
        <dbReference type="Pfam" id="PF11796"/>
    </source>
</evidence>
<gene>
    <name evidence="3" type="ORF">SAMN05660649_00890</name>
</gene>
<dbReference type="STRING" id="341036.SAMN05660649_00890"/>
<name>A0A1I2PIB8_9FIRM</name>
<dbReference type="Pfam" id="PF09664">
    <property type="entry name" value="DUF2399"/>
    <property type="match status" value="1"/>
</dbReference>
<evidence type="ECO:0000313" key="3">
    <source>
        <dbReference type="EMBL" id="SFG15173.1"/>
    </source>
</evidence>
<evidence type="ECO:0000313" key="4">
    <source>
        <dbReference type="Proteomes" id="UP000199337"/>
    </source>
</evidence>
<dbReference type="AlphaFoldDB" id="A0A1I2PIB8"/>
<reference evidence="4" key="1">
    <citation type="submission" date="2016-10" db="EMBL/GenBank/DDBJ databases">
        <authorList>
            <person name="Varghese N."/>
            <person name="Submissions S."/>
        </authorList>
    </citation>
    <scope>NUCLEOTIDE SEQUENCE [LARGE SCALE GENOMIC DNA]</scope>
    <source>
        <strain evidence="4">DSM 17038</strain>
    </source>
</reference>
<keyword evidence="4" id="KW-1185">Reference proteome</keyword>
<feature type="domain" description="Conserved hypothetical protein CHP02679 N terminus" evidence="2">
    <location>
        <begin position="43"/>
        <end position="256"/>
    </location>
</feature>
<protein>
    <submittedName>
        <fullName evidence="3">TIGR02679 family protein</fullName>
    </submittedName>
</protein>
<dbReference type="InterPro" id="IPR024466">
    <property type="entry name" value="CHP02679_N"/>
</dbReference>
<accession>A0A1I2PIB8</accession>
<dbReference type="NCBIfam" id="TIGR02679">
    <property type="entry name" value="TIGR02679 family protein"/>
    <property type="match status" value="1"/>
</dbReference>
<feature type="domain" description="DUF2399" evidence="1">
    <location>
        <begin position="293"/>
        <end position="433"/>
    </location>
</feature>
<dbReference type="GO" id="GO:0003677">
    <property type="term" value="F:DNA binding"/>
    <property type="evidence" value="ECO:0007669"/>
    <property type="project" value="InterPro"/>
</dbReference>
<organism evidence="3 4">
    <name type="scientific">Desulfotruncus arcticus DSM 17038</name>
    <dbReference type="NCBI Taxonomy" id="1121424"/>
    <lineage>
        <taxon>Bacteria</taxon>
        <taxon>Bacillati</taxon>
        <taxon>Bacillota</taxon>
        <taxon>Clostridia</taxon>
        <taxon>Eubacteriales</taxon>
        <taxon>Desulfallaceae</taxon>
        <taxon>Desulfotruncus</taxon>
    </lineage>
</organism>
<dbReference type="InterPro" id="IPR013495">
    <property type="entry name" value="CHP02679"/>
</dbReference>
<evidence type="ECO:0000259" key="1">
    <source>
        <dbReference type="Pfam" id="PF09664"/>
    </source>
</evidence>
<dbReference type="EMBL" id="FOOX01000002">
    <property type="protein sequence ID" value="SFG15173.1"/>
    <property type="molecule type" value="Genomic_DNA"/>
</dbReference>
<dbReference type="InterPro" id="IPR024465">
    <property type="entry name" value="DUF2399"/>
</dbReference>
<dbReference type="SUPFAM" id="SSF56726">
    <property type="entry name" value="DNA topoisomerase IV, alpha subunit"/>
    <property type="match status" value="1"/>
</dbReference>
<sequence length="439" mass="49351">MGGISVNSHLKTHRELEEYFDHSSFQKLFGAISQKYKSLSRIGGTIKLIGLSPEECDVLSGFLGRDCRDRNEITVKLLEVDNILRQSRFDITLPDFLSLYFGNRILSNKEAVLLESRKWSVFFTGLQEQTRTPVTRAWLTELSAGRGTGYRTVLAIYRHNEREAAELLKTCVNAMDLLAQHPDRRQRLPVFAARLTGDPHALDGDRPLGRLLFFGLHHLYRLSETEYGAERRKILFSRAGLEEDDVSSNVIVAGLRVRPGDPREPVFTAATAAASPLLLPLRFVEQPTAWLPAAVYTLENPAVFSAILDFAEEESIEMPSLVCTSGQPSVAALKLLDQLVQAGCTIRYGGDFDPKGLEIGQRLAERYGASFQPWFFNHTTYLNAPRGVRLAQEQIKKLTGQQASWDNKLIETMLQTGKAVYQEVLVEQMIQELILDKKP</sequence>
<dbReference type="GO" id="GO:0005694">
    <property type="term" value="C:chromosome"/>
    <property type="evidence" value="ECO:0007669"/>
    <property type="project" value="InterPro"/>
</dbReference>
<dbReference type="InterPro" id="IPR036078">
    <property type="entry name" value="Spo11/TopoVI_A_sf"/>
</dbReference>